<sequence>MREAAFVRQNKEKWLVFEKALNNNMKINPDDLASYYIQLTNDLSYAQTYYPDSKTLLYLNSLASQAHQKIYITKKESKNKIISFWKYEFPLFFKQYHSTLLYTFLIFMGAVLIGVVSTLNDDSFVRLILGDSYVNTTINNIENGEPMAIYKSGSKMGSFLGITINNIRVGILAFAFGVIFSVGTIYILLTNGIMLGSFITFFYNYGLLEKTSTVWLHGTIEISVIVIAGCAGLVMGNSFLFPKTYSRRVAFVKGAKDGLKIVVSTIPFFIIAGFIEGFITRYGEQMPSFISYGIIFLSLFIIVYYYIAYPILLNKAIPQIKNNHLSEQTLFRTQNA</sequence>
<dbReference type="Pfam" id="PF01944">
    <property type="entry name" value="SpoIIM"/>
    <property type="match status" value="1"/>
</dbReference>
<dbReference type="PANTHER" id="PTHR35337:SF1">
    <property type="entry name" value="SLR1478 PROTEIN"/>
    <property type="match status" value="1"/>
</dbReference>
<keyword evidence="3" id="KW-1185">Reference proteome</keyword>
<name>A0A506PKV7_9FLAO</name>
<dbReference type="PANTHER" id="PTHR35337">
    <property type="entry name" value="SLR1478 PROTEIN"/>
    <property type="match status" value="1"/>
</dbReference>
<keyword evidence="1" id="KW-0472">Membrane</keyword>
<evidence type="ECO:0000313" key="3">
    <source>
        <dbReference type="Proteomes" id="UP000317332"/>
    </source>
</evidence>
<comment type="caution">
    <text evidence="2">The sequence shown here is derived from an EMBL/GenBank/DDBJ whole genome shotgun (WGS) entry which is preliminary data.</text>
</comment>
<feature type="transmembrane region" description="Helical" evidence="1">
    <location>
        <begin position="215"/>
        <end position="240"/>
    </location>
</feature>
<feature type="transmembrane region" description="Helical" evidence="1">
    <location>
        <begin position="156"/>
        <end position="178"/>
    </location>
</feature>
<keyword evidence="1" id="KW-1133">Transmembrane helix</keyword>
<protein>
    <submittedName>
        <fullName evidence="2">Stage II sporulation protein M</fullName>
    </submittedName>
</protein>
<feature type="transmembrane region" description="Helical" evidence="1">
    <location>
        <begin position="289"/>
        <end position="312"/>
    </location>
</feature>
<dbReference type="InterPro" id="IPR002798">
    <property type="entry name" value="SpoIIM-like"/>
</dbReference>
<feature type="transmembrane region" description="Helical" evidence="1">
    <location>
        <begin position="261"/>
        <end position="283"/>
    </location>
</feature>
<feature type="transmembrane region" description="Helical" evidence="1">
    <location>
        <begin position="185"/>
        <end position="203"/>
    </location>
</feature>
<feature type="transmembrane region" description="Helical" evidence="1">
    <location>
        <begin position="100"/>
        <end position="119"/>
    </location>
</feature>
<reference evidence="2 3" key="1">
    <citation type="submission" date="2019-06" db="EMBL/GenBank/DDBJ databases">
        <title>Flavobacteriaceae Paucihalobacterium erythroidium CWB-1, complete genome.</title>
        <authorList>
            <person name="Wu S."/>
        </authorList>
    </citation>
    <scope>NUCLEOTIDE SEQUENCE [LARGE SCALE GENOMIC DNA]</scope>
    <source>
        <strain evidence="2 3">CWB-1</strain>
    </source>
</reference>
<proteinExistence type="predicted"/>
<gene>
    <name evidence="2" type="ORF">FJ651_07240</name>
</gene>
<dbReference type="OrthoDB" id="9800053at2"/>
<evidence type="ECO:0000313" key="2">
    <source>
        <dbReference type="EMBL" id="TPV33945.1"/>
    </source>
</evidence>
<evidence type="ECO:0000256" key="1">
    <source>
        <dbReference type="SAM" id="Phobius"/>
    </source>
</evidence>
<keyword evidence="1" id="KW-0812">Transmembrane</keyword>
<dbReference type="RefSeq" id="WP_140989842.1">
    <property type="nucleotide sequence ID" value="NZ_VHIQ01000003.1"/>
</dbReference>
<dbReference type="AlphaFoldDB" id="A0A506PKV7"/>
<dbReference type="Proteomes" id="UP000317332">
    <property type="component" value="Unassembled WGS sequence"/>
</dbReference>
<dbReference type="EMBL" id="VHIQ01000003">
    <property type="protein sequence ID" value="TPV33945.1"/>
    <property type="molecule type" value="Genomic_DNA"/>
</dbReference>
<accession>A0A506PKV7</accession>
<organism evidence="2 3">
    <name type="scientific">Paucihalobacter ruber</name>
    <dbReference type="NCBI Taxonomy" id="2567861"/>
    <lineage>
        <taxon>Bacteria</taxon>
        <taxon>Pseudomonadati</taxon>
        <taxon>Bacteroidota</taxon>
        <taxon>Flavobacteriia</taxon>
        <taxon>Flavobacteriales</taxon>
        <taxon>Flavobacteriaceae</taxon>
        <taxon>Paucihalobacter</taxon>
    </lineage>
</organism>